<dbReference type="Proteomes" id="UP000285310">
    <property type="component" value="Unassembled WGS sequence"/>
</dbReference>
<dbReference type="RefSeq" id="WP_123658002.1">
    <property type="nucleotide sequence ID" value="NZ_AYKG01000019.1"/>
</dbReference>
<evidence type="ECO:0000313" key="2">
    <source>
        <dbReference type="EMBL" id="ROO28778.1"/>
    </source>
</evidence>
<dbReference type="OrthoDB" id="9788332at2"/>
<proteinExistence type="predicted"/>
<reference evidence="2 3" key="1">
    <citation type="submission" date="2013-10" db="EMBL/GenBank/DDBJ databases">
        <title>Salinisphaera japonica YTM-1 Genome Sequencing.</title>
        <authorList>
            <person name="Lai Q."/>
            <person name="Li C."/>
            <person name="Shao Z."/>
        </authorList>
    </citation>
    <scope>NUCLEOTIDE SEQUENCE [LARGE SCALE GENOMIC DNA]</scope>
    <source>
        <strain evidence="2 3">YTM-1</strain>
    </source>
</reference>
<dbReference type="EMBL" id="AYKG01000019">
    <property type="protein sequence ID" value="ROO28778.1"/>
    <property type="molecule type" value="Genomic_DNA"/>
</dbReference>
<comment type="caution">
    <text evidence="2">The sequence shown here is derived from an EMBL/GenBank/DDBJ whole genome shotgun (WGS) entry which is preliminary data.</text>
</comment>
<evidence type="ECO:0000256" key="1">
    <source>
        <dbReference type="SAM" id="SignalP"/>
    </source>
</evidence>
<accession>A0A423PT87</accession>
<dbReference type="InParanoid" id="A0A423PT87"/>
<dbReference type="Pfam" id="PF09912">
    <property type="entry name" value="DUF2141"/>
    <property type="match status" value="1"/>
</dbReference>
<name>A0A423PT87_9GAMM</name>
<evidence type="ECO:0008006" key="4">
    <source>
        <dbReference type="Google" id="ProtNLM"/>
    </source>
</evidence>
<feature type="chain" id="PRO_5018991938" description="DUF2141 domain-containing protein" evidence="1">
    <location>
        <begin position="20"/>
        <end position="140"/>
    </location>
</feature>
<sequence>MQRLLMGLMLAGLWLPALAGAATLTVEVTGLKNNTGVVRVAVCDRDHFTEAECAYKGAAAPENGAAAVTIGDIPPGVYAVQAYADTNDNDTLDTNWIGWPKEGMGFSNDAKMHHGPPDYDAAAIKLREPGGTIRFAMQYF</sequence>
<dbReference type="InterPro" id="IPR018673">
    <property type="entry name" value="DUF2141"/>
</dbReference>
<gene>
    <name evidence="2" type="ORF">SAJA_07410</name>
</gene>
<dbReference type="AlphaFoldDB" id="A0A423PT87"/>
<organism evidence="2 3">
    <name type="scientific">Salinisphaera japonica YTM-1</name>
    <dbReference type="NCBI Taxonomy" id="1209778"/>
    <lineage>
        <taxon>Bacteria</taxon>
        <taxon>Pseudomonadati</taxon>
        <taxon>Pseudomonadota</taxon>
        <taxon>Gammaproteobacteria</taxon>
        <taxon>Salinisphaerales</taxon>
        <taxon>Salinisphaeraceae</taxon>
        <taxon>Salinisphaera</taxon>
    </lineage>
</organism>
<protein>
    <recommendedName>
        <fullName evidence="4">DUF2141 domain-containing protein</fullName>
    </recommendedName>
</protein>
<evidence type="ECO:0000313" key="3">
    <source>
        <dbReference type="Proteomes" id="UP000285310"/>
    </source>
</evidence>
<keyword evidence="1" id="KW-0732">Signal</keyword>
<feature type="signal peptide" evidence="1">
    <location>
        <begin position="1"/>
        <end position="19"/>
    </location>
</feature>
<keyword evidence="3" id="KW-1185">Reference proteome</keyword>